<keyword evidence="9" id="KW-1185">Reference proteome</keyword>
<keyword evidence="2" id="KW-1003">Cell membrane</keyword>
<evidence type="ECO:0000256" key="4">
    <source>
        <dbReference type="ARBA" id="ARBA00022989"/>
    </source>
</evidence>
<protein>
    <submittedName>
        <fullName evidence="8">PDGLE domain-containing protein</fullName>
    </submittedName>
</protein>
<keyword evidence="3 6" id="KW-0812">Transmembrane</keyword>
<feature type="transmembrane region" description="Helical" evidence="6">
    <location>
        <begin position="87"/>
        <end position="110"/>
    </location>
</feature>
<dbReference type="EMBL" id="JBHSIS010000033">
    <property type="protein sequence ID" value="MFC4859432.1"/>
    <property type="molecule type" value="Genomic_DNA"/>
</dbReference>
<dbReference type="RefSeq" id="WP_378062498.1">
    <property type="nucleotide sequence ID" value="NZ_JBHSIS010000033.1"/>
</dbReference>
<evidence type="ECO:0000256" key="6">
    <source>
        <dbReference type="SAM" id="Phobius"/>
    </source>
</evidence>
<dbReference type="Pfam" id="PF13190">
    <property type="entry name" value="PDGLE"/>
    <property type="match status" value="1"/>
</dbReference>
<evidence type="ECO:0000256" key="3">
    <source>
        <dbReference type="ARBA" id="ARBA00022692"/>
    </source>
</evidence>
<name>A0ABV9SCD6_9PSEU</name>
<keyword evidence="4 6" id="KW-1133">Transmembrane helix</keyword>
<keyword evidence="5 6" id="KW-0472">Membrane</keyword>
<comment type="caution">
    <text evidence="8">The sequence shown here is derived from an EMBL/GenBank/DDBJ whole genome shotgun (WGS) entry which is preliminary data.</text>
</comment>
<gene>
    <name evidence="8" type="ORF">ACFPCV_38555</name>
</gene>
<evidence type="ECO:0000256" key="2">
    <source>
        <dbReference type="ARBA" id="ARBA00022475"/>
    </source>
</evidence>
<dbReference type="InterPro" id="IPR025937">
    <property type="entry name" value="PDGLE_dom"/>
</dbReference>
<evidence type="ECO:0000313" key="9">
    <source>
        <dbReference type="Proteomes" id="UP001595859"/>
    </source>
</evidence>
<organism evidence="8 9">
    <name type="scientific">Actinophytocola glycyrrhizae</name>
    <dbReference type="NCBI Taxonomy" id="2044873"/>
    <lineage>
        <taxon>Bacteria</taxon>
        <taxon>Bacillati</taxon>
        <taxon>Actinomycetota</taxon>
        <taxon>Actinomycetes</taxon>
        <taxon>Pseudonocardiales</taxon>
        <taxon>Pseudonocardiaceae</taxon>
    </lineage>
</organism>
<feature type="transmembrane region" description="Helical" evidence="6">
    <location>
        <begin position="12"/>
        <end position="31"/>
    </location>
</feature>
<evidence type="ECO:0000259" key="7">
    <source>
        <dbReference type="Pfam" id="PF13190"/>
    </source>
</evidence>
<comment type="subcellular location">
    <subcellularLocation>
        <location evidence="1">Cell membrane</location>
    </subcellularLocation>
</comment>
<feature type="domain" description="PDGLE" evidence="7">
    <location>
        <begin position="12"/>
        <end position="112"/>
    </location>
</feature>
<dbReference type="Proteomes" id="UP001595859">
    <property type="component" value="Unassembled WGS sequence"/>
</dbReference>
<evidence type="ECO:0000256" key="1">
    <source>
        <dbReference type="ARBA" id="ARBA00004236"/>
    </source>
</evidence>
<evidence type="ECO:0000313" key="8">
    <source>
        <dbReference type="EMBL" id="MFC4859432.1"/>
    </source>
</evidence>
<accession>A0ABV9SCD6</accession>
<sequence length="122" mass="12799">MTTTTKKRTWLFFAGFALVALVFAGVFSYFADSDPDGLDSATLKGCEVVATSAGEELTGDCIAKNARDHHLADGPLADYAVGGDDRFTGVAGVLGVAATLVLAGGLFWVLRKRPARRDDSGE</sequence>
<proteinExistence type="predicted"/>
<reference evidence="9" key="1">
    <citation type="journal article" date="2019" name="Int. J. Syst. Evol. Microbiol.">
        <title>The Global Catalogue of Microorganisms (GCM) 10K type strain sequencing project: providing services to taxonomists for standard genome sequencing and annotation.</title>
        <authorList>
            <consortium name="The Broad Institute Genomics Platform"/>
            <consortium name="The Broad Institute Genome Sequencing Center for Infectious Disease"/>
            <person name="Wu L."/>
            <person name="Ma J."/>
        </authorList>
    </citation>
    <scope>NUCLEOTIDE SEQUENCE [LARGE SCALE GENOMIC DNA]</scope>
    <source>
        <strain evidence="9">ZS-22-S1</strain>
    </source>
</reference>
<evidence type="ECO:0000256" key="5">
    <source>
        <dbReference type="ARBA" id="ARBA00023136"/>
    </source>
</evidence>